<proteinExistence type="predicted"/>
<keyword evidence="1" id="KW-1133">Transmembrane helix</keyword>
<feature type="transmembrane region" description="Helical" evidence="1">
    <location>
        <begin position="68"/>
        <end position="87"/>
    </location>
</feature>
<comment type="caution">
    <text evidence="2">The sequence shown here is derived from an EMBL/GenBank/DDBJ whole genome shotgun (WGS) entry which is preliminary data.</text>
</comment>
<dbReference type="EMBL" id="JAPCHY010000001">
    <property type="protein sequence ID" value="MCW4470945.1"/>
    <property type="molecule type" value="Genomic_DNA"/>
</dbReference>
<reference evidence="2 3" key="1">
    <citation type="submission" date="2022-10" db="EMBL/GenBank/DDBJ databases">
        <title>Xanthomonas sp. H13-6.</title>
        <authorList>
            <person name="Liu X."/>
            <person name="Deng Z."/>
            <person name="Jiang Y."/>
            <person name="Yu T."/>
            <person name="Ai J."/>
        </authorList>
    </citation>
    <scope>NUCLEOTIDE SEQUENCE [LARGE SCALE GENOMIC DNA]</scope>
    <source>
        <strain evidence="2 3">H13-6</strain>
    </source>
</reference>
<evidence type="ECO:0000256" key="1">
    <source>
        <dbReference type="SAM" id="Phobius"/>
    </source>
</evidence>
<accession>A0ABT3JRZ3</accession>
<feature type="transmembrane region" description="Helical" evidence="1">
    <location>
        <begin position="107"/>
        <end position="129"/>
    </location>
</feature>
<sequence>MAEFLNVVLTWPTLPYSIVLAFSAIYWMLAATGIVDDGGLSDGGLGDGGDFASGEHGMHGISGMFSRLGLGGAPVMLVVVLLAFFGWTATYFVHLFVLQHLAAPLRWAVGAAVAVLALVPAVPLSAWILRPIRRLLLRLRPVAQESLLGKVGVIASPEASERAGHANVDDGGAGLVLQVRAQPGMRHLRGERVVLVDYLKEHNHYLVIREQDYRGLPFSTSLVAGDKEMHR</sequence>
<keyword evidence="1" id="KW-0472">Membrane</keyword>
<protein>
    <submittedName>
        <fullName evidence="2">DUF1449 family protein</fullName>
    </submittedName>
</protein>
<keyword evidence="1" id="KW-0812">Transmembrane</keyword>
<keyword evidence="3" id="KW-1185">Reference proteome</keyword>
<evidence type="ECO:0000313" key="3">
    <source>
        <dbReference type="Proteomes" id="UP001209922"/>
    </source>
</evidence>
<dbReference type="RefSeq" id="WP_265125139.1">
    <property type="nucleotide sequence ID" value="NZ_JAPCHY010000001.1"/>
</dbReference>
<gene>
    <name evidence="2" type="ORF">OK345_00235</name>
</gene>
<organism evidence="2 3">
    <name type="scientific">Xanthomonas chitinilytica</name>
    <dbReference type="NCBI Taxonomy" id="2989819"/>
    <lineage>
        <taxon>Bacteria</taxon>
        <taxon>Pseudomonadati</taxon>
        <taxon>Pseudomonadota</taxon>
        <taxon>Gammaproteobacteria</taxon>
        <taxon>Lysobacterales</taxon>
        <taxon>Lysobacteraceae</taxon>
        <taxon>Xanthomonas</taxon>
    </lineage>
</organism>
<dbReference type="Proteomes" id="UP001209922">
    <property type="component" value="Unassembled WGS sequence"/>
</dbReference>
<name>A0ABT3JRZ3_9XANT</name>
<evidence type="ECO:0000313" key="2">
    <source>
        <dbReference type="EMBL" id="MCW4470945.1"/>
    </source>
</evidence>
<feature type="transmembrane region" description="Helical" evidence="1">
    <location>
        <begin position="14"/>
        <end position="35"/>
    </location>
</feature>